<feature type="region of interest" description="Disordered" evidence="4">
    <location>
        <begin position="88"/>
        <end position="167"/>
    </location>
</feature>
<organism evidence="6 7">
    <name type="scientific">Volvox africanus</name>
    <dbReference type="NCBI Taxonomy" id="51714"/>
    <lineage>
        <taxon>Eukaryota</taxon>
        <taxon>Viridiplantae</taxon>
        <taxon>Chlorophyta</taxon>
        <taxon>core chlorophytes</taxon>
        <taxon>Chlorophyceae</taxon>
        <taxon>CS clade</taxon>
        <taxon>Chlamydomonadales</taxon>
        <taxon>Volvocaceae</taxon>
        <taxon>Volvox</taxon>
    </lineage>
</organism>
<feature type="region of interest" description="Disordered" evidence="4">
    <location>
        <begin position="280"/>
        <end position="319"/>
    </location>
</feature>
<feature type="region of interest" description="Disordered" evidence="4">
    <location>
        <begin position="509"/>
        <end position="576"/>
    </location>
</feature>
<evidence type="ECO:0000313" key="6">
    <source>
        <dbReference type="EMBL" id="GIL55443.1"/>
    </source>
</evidence>
<dbReference type="PANTHER" id="PTHR31251:SF169">
    <property type="entry name" value="SQUAMOSA PROMOTER-BINDING-LIKE PROTEIN 8"/>
    <property type="match status" value="1"/>
</dbReference>
<feature type="compositionally biased region" description="Acidic residues" evidence="4">
    <location>
        <begin position="191"/>
        <end position="201"/>
    </location>
</feature>
<evidence type="ECO:0000256" key="1">
    <source>
        <dbReference type="ARBA" id="ARBA00022723"/>
    </source>
</evidence>
<dbReference type="InterPro" id="IPR004333">
    <property type="entry name" value="SBP_dom"/>
</dbReference>
<keyword evidence="1" id="KW-0479">Metal-binding</keyword>
<feature type="region of interest" description="Disordered" evidence="4">
    <location>
        <begin position="369"/>
        <end position="410"/>
    </location>
</feature>
<dbReference type="GO" id="GO:0008270">
    <property type="term" value="F:zinc ion binding"/>
    <property type="evidence" value="ECO:0007669"/>
    <property type="project" value="UniProtKB-KW"/>
</dbReference>
<feature type="region of interest" description="Disordered" evidence="4">
    <location>
        <begin position="185"/>
        <end position="227"/>
    </location>
</feature>
<dbReference type="EMBL" id="BNCO01000021">
    <property type="protein sequence ID" value="GIL55443.1"/>
    <property type="molecule type" value="Genomic_DNA"/>
</dbReference>
<evidence type="ECO:0000313" key="7">
    <source>
        <dbReference type="Proteomes" id="UP000747399"/>
    </source>
</evidence>
<dbReference type="Gene3D" id="4.10.1100.10">
    <property type="entry name" value="Transcription factor, SBP-box domain"/>
    <property type="match status" value="1"/>
</dbReference>
<feature type="compositionally biased region" description="Basic and acidic residues" evidence="4">
    <location>
        <begin position="99"/>
        <end position="108"/>
    </location>
</feature>
<evidence type="ECO:0000259" key="5">
    <source>
        <dbReference type="PROSITE" id="PS51141"/>
    </source>
</evidence>
<dbReference type="PROSITE" id="PS51141">
    <property type="entry name" value="ZF_SBP"/>
    <property type="match status" value="1"/>
</dbReference>
<feature type="domain" description="SBP-type" evidence="5">
    <location>
        <begin position="19"/>
        <end position="96"/>
    </location>
</feature>
<feature type="non-terminal residue" evidence="6">
    <location>
        <position position="602"/>
    </location>
</feature>
<feature type="compositionally biased region" description="Polar residues" evidence="4">
    <location>
        <begin position="306"/>
        <end position="319"/>
    </location>
</feature>
<feature type="compositionally biased region" description="Low complexity" evidence="4">
    <location>
        <begin position="543"/>
        <end position="556"/>
    </location>
</feature>
<dbReference type="PANTHER" id="PTHR31251">
    <property type="entry name" value="SQUAMOSA PROMOTER-BINDING-LIKE PROTEIN 4"/>
    <property type="match status" value="1"/>
</dbReference>
<reference evidence="6" key="1">
    <citation type="journal article" date="2021" name="Proc. Natl. Acad. Sci. U.S.A.">
        <title>Three genomes in the algal genus Volvox reveal the fate of a haploid sex-determining region after a transition to homothallism.</title>
        <authorList>
            <person name="Yamamoto K."/>
            <person name="Hamaji T."/>
            <person name="Kawai-Toyooka H."/>
            <person name="Matsuzaki R."/>
            <person name="Takahashi F."/>
            <person name="Nishimura Y."/>
            <person name="Kawachi M."/>
            <person name="Noguchi H."/>
            <person name="Minakuchi Y."/>
            <person name="Umen J.G."/>
            <person name="Toyoda A."/>
            <person name="Nozaki H."/>
        </authorList>
    </citation>
    <scope>NUCLEOTIDE SEQUENCE</scope>
    <source>
        <strain evidence="6">NIES-3780</strain>
    </source>
</reference>
<dbReference type="SUPFAM" id="SSF103612">
    <property type="entry name" value="SBT domain"/>
    <property type="match status" value="1"/>
</dbReference>
<accession>A0A8J4F193</accession>
<feature type="compositionally biased region" description="Low complexity" evidence="4">
    <location>
        <begin position="133"/>
        <end position="145"/>
    </location>
</feature>
<dbReference type="Pfam" id="PF03110">
    <property type="entry name" value="SBP"/>
    <property type="match status" value="1"/>
</dbReference>
<feature type="compositionally biased region" description="Basic residues" evidence="4">
    <location>
        <begin position="88"/>
        <end position="98"/>
    </location>
</feature>
<dbReference type="AlphaFoldDB" id="A0A8J4F193"/>
<keyword evidence="3" id="KW-0862">Zinc</keyword>
<dbReference type="InterPro" id="IPR044817">
    <property type="entry name" value="SBP-like"/>
</dbReference>
<evidence type="ECO:0000256" key="3">
    <source>
        <dbReference type="ARBA" id="ARBA00022833"/>
    </source>
</evidence>
<dbReference type="GO" id="GO:0005634">
    <property type="term" value="C:nucleus"/>
    <property type="evidence" value="ECO:0007669"/>
    <property type="project" value="InterPro"/>
</dbReference>
<dbReference type="Proteomes" id="UP000747399">
    <property type="component" value="Unassembled WGS sequence"/>
</dbReference>
<name>A0A8J4F193_9CHLO</name>
<feature type="compositionally biased region" description="Low complexity" evidence="4">
    <location>
        <begin position="386"/>
        <end position="397"/>
    </location>
</feature>
<protein>
    <recommendedName>
        <fullName evidence="5">SBP-type domain-containing protein</fullName>
    </recommendedName>
</protein>
<dbReference type="GO" id="GO:0003677">
    <property type="term" value="F:DNA binding"/>
    <property type="evidence" value="ECO:0007669"/>
    <property type="project" value="InterPro"/>
</dbReference>
<sequence>MSTSSDDSGSHYGQGGAVEGRCRVLGCTKEMALERKYYQRHMICEEHLKSLCLLVDGQRMRFCQQCARLHNISQFEGTRRSCRVRLKHRNKRRHIQKRQRQEQEEAQQHHGAGHGNAAAAGGGAAATDRQHAAAEGAAAGTPTTGSGRGRGHKGAHRSRRRRNPSDDAFASVAAAAEAGVTVIAAPGAGEDMSDNDDDDEGGSAKQRRRKRGAFFGHGGGAGGTASAAARIAPQPPSLLSIDDLHRESVPLSDASGSATVARQGLSNGLEKHFQQVRDDGQLRRGDGGAHGSGADGDKGAGLGNGSESQEQVSMAGTSSKMNASFSGRLGLGLLLHQGDGLLRPHLSERGGAAVIAAAWRAQGLNLAPSSDLGMLEHPQAPPPPQQQQLQQQQRLPAMESGGPMAMHRSSGLPLRSLRADATDLRAQCGPLSHSLDADQPHIGGSGGAAAAGAQGVLGGLAGVVSDFPLSRIIASSTDHMLSMIEEELAREEDGFSWARSNVSYAAAAASQQQEQQQHDQARGAQGSALEAEVQRGGLWRPPQQQQHSLGLWQQQPPRAPPPPQLPQQQHSLQNMSLSLEDKACLWAAVRQRQQQQQQQQQQ</sequence>
<feature type="compositionally biased region" description="Gly residues" evidence="4">
    <location>
        <begin position="288"/>
        <end position="304"/>
    </location>
</feature>
<proteinExistence type="predicted"/>
<dbReference type="InterPro" id="IPR036893">
    <property type="entry name" value="SBP_sf"/>
</dbReference>
<keyword evidence="7" id="KW-1185">Reference proteome</keyword>
<evidence type="ECO:0000256" key="2">
    <source>
        <dbReference type="ARBA" id="ARBA00022771"/>
    </source>
</evidence>
<feature type="compositionally biased region" description="Basic residues" evidence="4">
    <location>
        <begin position="149"/>
        <end position="162"/>
    </location>
</feature>
<gene>
    <name evidence="6" type="ORF">Vafri_11010</name>
</gene>
<evidence type="ECO:0000256" key="4">
    <source>
        <dbReference type="SAM" id="MobiDB-lite"/>
    </source>
</evidence>
<keyword evidence="2" id="KW-0863">Zinc-finger</keyword>
<comment type="caution">
    <text evidence="6">The sequence shown here is derived from an EMBL/GenBank/DDBJ whole genome shotgun (WGS) entry which is preliminary data.</text>
</comment>